<keyword evidence="3" id="KW-1185">Reference proteome</keyword>
<dbReference type="Proteomes" id="UP000068164">
    <property type="component" value="Unassembled WGS sequence"/>
</dbReference>
<proteinExistence type="predicted"/>
<name>A0A109JKP4_9HYPH</name>
<protein>
    <submittedName>
        <fullName evidence="2">Uncharacterized protein</fullName>
    </submittedName>
</protein>
<accession>A0A109JKP4</accession>
<dbReference type="AlphaFoldDB" id="A0A109JKP4"/>
<reference evidence="2 3" key="1">
    <citation type="submission" date="2015-11" db="EMBL/GenBank/DDBJ databases">
        <title>Draft Genome Sequence of the Strain BR 10423 (Rhizobium sp.) isolated from nodules of Mimosa pudica.</title>
        <authorList>
            <person name="Barauna A.C."/>
            <person name="Zilli J.E."/>
            <person name="Simoes-Araujo J.L."/>
            <person name="Reis V.M."/>
            <person name="James E.K."/>
            <person name="Reis F.B.Jr."/>
            <person name="Rouws L.F."/>
            <person name="Passos S.R."/>
            <person name="Gois S.R."/>
        </authorList>
    </citation>
    <scope>NUCLEOTIDE SEQUENCE [LARGE SCALE GENOMIC DNA]</scope>
    <source>
        <strain evidence="2 3">BR10423</strain>
    </source>
</reference>
<dbReference type="EMBL" id="LNCD01000084">
    <property type="protein sequence ID" value="KWV50611.1"/>
    <property type="molecule type" value="Genomic_DNA"/>
</dbReference>
<feature type="transmembrane region" description="Helical" evidence="1">
    <location>
        <begin position="41"/>
        <end position="63"/>
    </location>
</feature>
<organism evidence="2 3">
    <name type="scientific">Rhizobium altiplani</name>
    <dbReference type="NCBI Taxonomy" id="1864509"/>
    <lineage>
        <taxon>Bacteria</taxon>
        <taxon>Pseudomonadati</taxon>
        <taxon>Pseudomonadota</taxon>
        <taxon>Alphaproteobacteria</taxon>
        <taxon>Hyphomicrobiales</taxon>
        <taxon>Rhizobiaceae</taxon>
        <taxon>Rhizobium/Agrobacterium group</taxon>
        <taxon>Rhizobium</taxon>
    </lineage>
</organism>
<comment type="caution">
    <text evidence="2">The sequence shown here is derived from an EMBL/GenBank/DDBJ whole genome shotgun (WGS) entry which is preliminary data.</text>
</comment>
<evidence type="ECO:0000256" key="1">
    <source>
        <dbReference type="SAM" id="Phobius"/>
    </source>
</evidence>
<gene>
    <name evidence="2" type="ORF">AS026_08650</name>
</gene>
<keyword evidence="1" id="KW-0812">Transmembrane</keyword>
<sequence>MYGRWWLYYVAVQSRQAAQAQSSGNTDKHEVAFDRADDCWIFARLALVLAVFFAGLACILWVAS</sequence>
<keyword evidence="1" id="KW-1133">Transmembrane helix</keyword>
<evidence type="ECO:0000313" key="3">
    <source>
        <dbReference type="Proteomes" id="UP000068164"/>
    </source>
</evidence>
<keyword evidence="1" id="KW-0472">Membrane</keyword>
<evidence type="ECO:0000313" key="2">
    <source>
        <dbReference type="EMBL" id="KWV50611.1"/>
    </source>
</evidence>